<evidence type="ECO:0000256" key="1">
    <source>
        <dbReference type="ARBA" id="ARBA00004141"/>
    </source>
</evidence>
<evidence type="ECO:0000256" key="3">
    <source>
        <dbReference type="ARBA" id="ARBA00022989"/>
    </source>
</evidence>
<sequence>MSTAVTLADWIGFMGAALTTVSFMPQAWLTFRTRDVSGISLGMYSVFTAGVALWLVYGLLLGAWPIVVANAITLALALAILVMKLRFR</sequence>
<dbReference type="Pfam" id="PF04193">
    <property type="entry name" value="PQ-loop"/>
    <property type="match status" value="1"/>
</dbReference>
<feature type="transmembrane region" description="Helical" evidence="5">
    <location>
        <begin position="6"/>
        <end position="24"/>
    </location>
</feature>
<name>A0ABW1TXD5_9BURK</name>
<reference evidence="7" key="1">
    <citation type="journal article" date="2019" name="Int. J. Syst. Evol. Microbiol.">
        <title>The Global Catalogue of Microorganisms (GCM) 10K type strain sequencing project: providing services to taxonomists for standard genome sequencing and annotation.</title>
        <authorList>
            <consortium name="The Broad Institute Genomics Platform"/>
            <consortium name="The Broad Institute Genome Sequencing Center for Infectious Disease"/>
            <person name="Wu L."/>
            <person name="Ma J."/>
        </authorList>
    </citation>
    <scope>NUCLEOTIDE SEQUENCE [LARGE SCALE GENOMIC DNA]</scope>
    <source>
        <strain evidence="7">CCUG 39402</strain>
    </source>
</reference>
<evidence type="ECO:0000256" key="4">
    <source>
        <dbReference type="ARBA" id="ARBA00023136"/>
    </source>
</evidence>
<dbReference type="Proteomes" id="UP001596270">
    <property type="component" value="Unassembled WGS sequence"/>
</dbReference>
<dbReference type="InterPro" id="IPR047662">
    <property type="entry name" value="SemiSWEET"/>
</dbReference>
<proteinExistence type="predicted"/>
<comment type="caution">
    <text evidence="6">The sequence shown here is derived from an EMBL/GenBank/DDBJ whole genome shotgun (WGS) entry which is preliminary data.</text>
</comment>
<keyword evidence="4 5" id="KW-0472">Membrane</keyword>
<evidence type="ECO:0000256" key="2">
    <source>
        <dbReference type="ARBA" id="ARBA00022692"/>
    </source>
</evidence>
<accession>A0ABW1TXD5</accession>
<protein>
    <submittedName>
        <fullName evidence="6">SemiSWEET transporter</fullName>
    </submittedName>
</protein>
<dbReference type="Gene3D" id="1.20.1280.290">
    <property type="match status" value="1"/>
</dbReference>
<dbReference type="EMBL" id="JBHSRS010000018">
    <property type="protein sequence ID" value="MFC6281533.1"/>
    <property type="molecule type" value="Genomic_DNA"/>
</dbReference>
<feature type="transmembrane region" description="Helical" evidence="5">
    <location>
        <begin position="36"/>
        <end position="57"/>
    </location>
</feature>
<dbReference type="NCBIfam" id="NF037968">
    <property type="entry name" value="SemiSWEET_2"/>
    <property type="match status" value="1"/>
</dbReference>
<organism evidence="6 7">
    <name type="scientific">Polaromonas aquatica</name>
    <dbReference type="NCBI Taxonomy" id="332657"/>
    <lineage>
        <taxon>Bacteria</taxon>
        <taxon>Pseudomonadati</taxon>
        <taxon>Pseudomonadota</taxon>
        <taxon>Betaproteobacteria</taxon>
        <taxon>Burkholderiales</taxon>
        <taxon>Comamonadaceae</taxon>
        <taxon>Polaromonas</taxon>
    </lineage>
</organism>
<comment type="subcellular location">
    <subcellularLocation>
        <location evidence="1">Membrane</location>
        <topology evidence="1">Multi-pass membrane protein</topology>
    </subcellularLocation>
</comment>
<evidence type="ECO:0000313" key="6">
    <source>
        <dbReference type="EMBL" id="MFC6281533.1"/>
    </source>
</evidence>
<keyword evidence="2 5" id="KW-0812">Transmembrane</keyword>
<gene>
    <name evidence="6" type="ORF">ACFQND_09845</name>
</gene>
<dbReference type="InterPro" id="IPR006603">
    <property type="entry name" value="PQ-loop_rpt"/>
</dbReference>
<feature type="transmembrane region" description="Helical" evidence="5">
    <location>
        <begin position="63"/>
        <end position="83"/>
    </location>
</feature>
<evidence type="ECO:0000313" key="7">
    <source>
        <dbReference type="Proteomes" id="UP001596270"/>
    </source>
</evidence>
<keyword evidence="3 5" id="KW-1133">Transmembrane helix</keyword>
<keyword evidence="7" id="KW-1185">Reference proteome</keyword>
<dbReference type="RefSeq" id="WP_371437152.1">
    <property type="nucleotide sequence ID" value="NZ_JBHSRS010000018.1"/>
</dbReference>
<evidence type="ECO:0000256" key="5">
    <source>
        <dbReference type="SAM" id="Phobius"/>
    </source>
</evidence>